<evidence type="ECO:0000313" key="2">
    <source>
        <dbReference type="EMBL" id="KAF5676639.1"/>
    </source>
</evidence>
<organism evidence="2 3">
    <name type="scientific">Fusarium heterosporum</name>
    <dbReference type="NCBI Taxonomy" id="42747"/>
    <lineage>
        <taxon>Eukaryota</taxon>
        <taxon>Fungi</taxon>
        <taxon>Dikarya</taxon>
        <taxon>Ascomycota</taxon>
        <taxon>Pezizomycotina</taxon>
        <taxon>Sordariomycetes</taxon>
        <taxon>Hypocreomycetidae</taxon>
        <taxon>Hypocreales</taxon>
        <taxon>Nectriaceae</taxon>
        <taxon>Fusarium</taxon>
        <taxon>Fusarium heterosporum species complex</taxon>
    </lineage>
</organism>
<dbReference type="PANTHER" id="PTHR38049:SF1">
    <property type="entry name" value="PROTEIN KINASE DOMAIN-CONTAINING PROTEIN"/>
    <property type="match status" value="1"/>
</dbReference>
<dbReference type="OrthoDB" id="3928002at2759"/>
<feature type="compositionally biased region" description="Basic residues" evidence="1">
    <location>
        <begin position="269"/>
        <end position="282"/>
    </location>
</feature>
<comment type="caution">
    <text evidence="2">The sequence shown here is derived from an EMBL/GenBank/DDBJ whole genome shotgun (WGS) entry which is preliminary data.</text>
</comment>
<evidence type="ECO:0000256" key="1">
    <source>
        <dbReference type="SAM" id="MobiDB-lite"/>
    </source>
</evidence>
<feature type="region of interest" description="Disordered" evidence="1">
    <location>
        <begin position="250"/>
        <end position="311"/>
    </location>
</feature>
<keyword evidence="3" id="KW-1185">Reference proteome</keyword>
<sequence length="380" mass="41877">MYDNVLRIVFEIIMYEPDTKPVETGLTDAIRDIAIQPLPLKNRFQSCAGFAAVKQTFAYLIQSKDNTEKADIMVIGLLAIAAIPTVTGVGNAVSAQKRQNESMSKEQEKFHLTFMMQKKGKTEEVGQGVLVDKKMYLNLSDAPVQGYRFLGWFFKYPSDEGHLGLVSMVSDEPPMLNWIFVDKDTHMVTFGGKKDTIGHVIGPWGWTEDERFLTLQGDHDSFVAVRDEQGKWSVYWDPEGDIEDEIDDDERCQPEADDQTLSSEEAPRRERRSKKKGTKTRRSQQQQQQGGGGSGPLDQLPLAGDLGNTVGGVTDGVSNTLGGVTGGLGGLTGGQQQGGGGDAGKDTLRLRLDLNLDIEIQLKARIHGDLELSLLILIYL</sequence>
<dbReference type="PANTHER" id="PTHR38049">
    <property type="entry name" value="RICIN B LECTIN DOMAIN-CONTAINING PROTEIN"/>
    <property type="match status" value="1"/>
</dbReference>
<proteinExistence type="predicted"/>
<reference evidence="2 3" key="1">
    <citation type="submission" date="2020-05" db="EMBL/GenBank/DDBJ databases">
        <title>Identification and distribution of gene clusters putatively required for synthesis of sphingolipid metabolism inhibitors in phylogenetically diverse species of the filamentous fungus Fusarium.</title>
        <authorList>
            <person name="Kim H.-S."/>
            <person name="Busman M."/>
            <person name="Brown D.W."/>
            <person name="Divon H."/>
            <person name="Uhlig S."/>
            <person name="Proctor R.H."/>
        </authorList>
    </citation>
    <scope>NUCLEOTIDE SEQUENCE [LARGE SCALE GENOMIC DNA]</scope>
    <source>
        <strain evidence="2 3">NRRL 20693</strain>
    </source>
</reference>
<evidence type="ECO:0000313" key="3">
    <source>
        <dbReference type="Proteomes" id="UP000567885"/>
    </source>
</evidence>
<dbReference type="EMBL" id="JAAGWQ010000032">
    <property type="protein sequence ID" value="KAF5676639.1"/>
    <property type="molecule type" value="Genomic_DNA"/>
</dbReference>
<name>A0A8H5X0E4_FUSHE</name>
<dbReference type="AlphaFoldDB" id="A0A8H5X0E4"/>
<protein>
    <submittedName>
        <fullName evidence="2">Uncharacterized protein</fullName>
    </submittedName>
</protein>
<gene>
    <name evidence="2" type="ORF">FHETE_2135</name>
</gene>
<accession>A0A8H5X0E4</accession>
<dbReference type="Proteomes" id="UP000567885">
    <property type="component" value="Unassembled WGS sequence"/>
</dbReference>